<name>A0ABN2C0F8_9ACTN</name>
<keyword evidence="3" id="KW-1185">Reference proteome</keyword>
<keyword evidence="1" id="KW-0472">Membrane</keyword>
<gene>
    <name evidence="2" type="ORF">GCM10009788_58760</name>
</gene>
<sequence>MIASGMFRPRLAVASVVCLPVLALPAILPRPIVLSAWLGTAAIALHWPDRYREDRRRIAAAYAHGFAVMTAVALLGPLLGAPGWSMAAVGLMALITSPAASWHPPVACLPLSVGMTTPSATLGDWALLAVLTSAHLWCLSGAAGVLSPRRRTRCEGGADPE</sequence>
<proteinExistence type="predicted"/>
<comment type="caution">
    <text evidence="2">The sequence shown here is derived from an EMBL/GenBank/DDBJ whole genome shotgun (WGS) entry which is preliminary data.</text>
</comment>
<reference evidence="2 3" key="1">
    <citation type="journal article" date="2019" name="Int. J. Syst. Evol. Microbiol.">
        <title>The Global Catalogue of Microorganisms (GCM) 10K type strain sequencing project: providing services to taxonomists for standard genome sequencing and annotation.</title>
        <authorList>
            <consortium name="The Broad Institute Genomics Platform"/>
            <consortium name="The Broad Institute Genome Sequencing Center for Infectious Disease"/>
            <person name="Wu L."/>
            <person name="Ma J."/>
        </authorList>
    </citation>
    <scope>NUCLEOTIDE SEQUENCE [LARGE SCALE GENOMIC DNA]</scope>
    <source>
        <strain evidence="2 3">JCM 14942</strain>
    </source>
</reference>
<keyword evidence="1" id="KW-0812">Transmembrane</keyword>
<feature type="transmembrane region" description="Helical" evidence="1">
    <location>
        <begin position="125"/>
        <end position="146"/>
    </location>
</feature>
<dbReference type="EMBL" id="BAAAOR010000052">
    <property type="protein sequence ID" value="GAA1549144.1"/>
    <property type="molecule type" value="Genomic_DNA"/>
</dbReference>
<organism evidence="2 3">
    <name type="scientific">Nocardioides humi</name>
    <dbReference type="NCBI Taxonomy" id="449461"/>
    <lineage>
        <taxon>Bacteria</taxon>
        <taxon>Bacillati</taxon>
        <taxon>Actinomycetota</taxon>
        <taxon>Actinomycetes</taxon>
        <taxon>Propionibacteriales</taxon>
        <taxon>Nocardioidaceae</taxon>
        <taxon>Nocardioides</taxon>
    </lineage>
</organism>
<protein>
    <recommendedName>
        <fullName evidence="4">HPP family protein</fullName>
    </recommendedName>
</protein>
<accession>A0ABN2C0F8</accession>
<keyword evidence="1" id="KW-1133">Transmembrane helix</keyword>
<evidence type="ECO:0008006" key="4">
    <source>
        <dbReference type="Google" id="ProtNLM"/>
    </source>
</evidence>
<dbReference type="Proteomes" id="UP001500842">
    <property type="component" value="Unassembled WGS sequence"/>
</dbReference>
<feature type="transmembrane region" description="Helical" evidence="1">
    <location>
        <begin position="61"/>
        <end position="84"/>
    </location>
</feature>
<evidence type="ECO:0000313" key="3">
    <source>
        <dbReference type="Proteomes" id="UP001500842"/>
    </source>
</evidence>
<evidence type="ECO:0000313" key="2">
    <source>
        <dbReference type="EMBL" id="GAA1549144.1"/>
    </source>
</evidence>
<evidence type="ECO:0000256" key="1">
    <source>
        <dbReference type="SAM" id="Phobius"/>
    </source>
</evidence>